<organism evidence="2 3">
    <name type="scientific">Aspergillus ellipticus CBS 707.79</name>
    <dbReference type="NCBI Taxonomy" id="1448320"/>
    <lineage>
        <taxon>Eukaryota</taxon>
        <taxon>Fungi</taxon>
        <taxon>Dikarya</taxon>
        <taxon>Ascomycota</taxon>
        <taxon>Pezizomycotina</taxon>
        <taxon>Eurotiomycetes</taxon>
        <taxon>Eurotiomycetidae</taxon>
        <taxon>Eurotiales</taxon>
        <taxon>Aspergillaceae</taxon>
        <taxon>Aspergillus</taxon>
        <taxon>Aspergillus subgen. Circumdati</taxon>
    </lineage>
</organism>
<dbReference type="AlphaFoldDB" id="A0A319DAW3"/>
<gene>
    <name evidence="2" type="ORF">BO71DRAFT_228279</name>
</gene>
<protein>
    <submittedName>
        <fullName evidence="2">Uncharacterized protein</fullName>
    </submittedName>
</protein>
<evidence type="ECO:0000313" key="2">
    <source>
        <dbReference type="EMBL" id="PYH94500.1"/>
    </source>
</evidence>
<evidence type="ECO:0000313" key="3">
    <source>
        <dbReference type="Proteomes" id="UP000247810"/>
    </source>
</evidence>
<sequence length="105" mass="11570">MGGSALCGVVFLDFGDSDAPEPREPRFVDPCAMIDRLTRPEWSTARSIFSPPGKDRRINLGNSHSPKNEPNRIGRITRGGPQRRPARIFQALGQIMTIAPCRGIL</sequence>
<dbReference type="EMBL" id="KZ825870">
    <property type="protein sequence ID" value="PYH94500.1"/>
    <property type="molecule type" value="Genomic_DNA"/>
</dbReference>
<name>A0A319DAW3_9EURO</name>
<evidence type="ECO:0000256" key="1">
    <source>
        <dbReference type="SAM" id="MobiDB-lite"/>
    </source>
</evidence>
<reference evidence="2 3" key="1">
    <citation type="submission" date="2018-02" db="EMBL/GenBank/DDBJ databases">
        <title>The genomes of Aspergillus section Nigri reveals drivers in fungal speciation.</title>
        <authorList>
            <consortium name="DOE Joint Genome Institute"/>
            <person name="Vesth T.C."/>
            <person name="Nybo J."/>
            <person name="Theobald S."/>
            <person name="Brandl J."/>
            <person name="Frisvad J.C."/>
            <person name="Nielsen K.F."/>
            <person name="Lyhne E.K."/>
            <person name="Kogle M.E."/>
            <person name="Kuo A."/>
            <person name="Riley R."/>
            <person name="Clum A."/>
            <person name="Nolan M."/>
            <person name="Lipzen A."/>
            <person name="Salamov A."/>
            <person name="Henrissat B."/>
            <person name="Wiebenga A."/>
            <person name="De vries R.P."/>
            <person name="Grigoriev I.V."/>
            <person name="Mortensen U.H."/>
            <person name="Andersen M.R."/>
            <person name="Baker S.E."/>
        </authorList>
    </citation>
    <scope>NUCLEOTIDE SEQUENCE [LARGE SCALE GENOMIC DNA]</scope>
    <source>
        <strain evidence="2 3">CBS 707.79</strain>
    </source>
</reference>
<feature type="region of interest" description="Disordered" evidence="1">
    <location>
        <begin position="45"/>
        <end position="82"/>
    </location>
</feature>
<keyword evidence="3" id="KW-1185">Reference proteome</keyword>
<accession>A0A319DAW3</accession>
<proteinExistence type="predicted"/>
<dbReference type="VEuPathDB" id="FungiDB:BO71DRAFT_228279"/>
<dbReference type="Proteomes" id="UP000247810">
    <property type="component" value="Unassembled WGS sequence"/>
</dbReference>